<evidence type="ECO:0000256" key="1">
    <source>
        <dbReference type="SAM" id="Phobius"/>
    </source>
</evidence>
<name>A0A4P6JZ32_KTERU</name>
<feature type="domain" description="Phospholipid/glycerol acyltransferase" evidence="2">
    <location>
        <begin position="134"/>
        <end position="294"/>
    </location>
</feature>
<organism evidence="3 4">
    <name type="scientific">Ktedonosporobacter rubrisoli</name>
    <dbReference type="NCBI Taxonomy" id="2509675"/>
    <lineage>
        <taxon>Bacteria</taxon>
        <taxon>Bacillati</taxon>
        <taxon>Chloroflexota</taxon>
        <taxon>Ktedonobacteria</taxon>
        <taxon>Ktedonobacterales</taxon>
        <taxon>Ktedonosporobacteraceae</taxon>
        <taxon>Ktedonosporobacter</taxon>
    </lineage>
</organism>
<sequence>MPVYKHPLKLAMKSNPRSELLVQRNAAALYVAQVQNHTWEKAMKFVNIPFGCHLAALAFCLACLLLTVPYPELLNLYAGLTLPPVVGIILALLATSLVFLACTRFGSAAAFPRFMAHIIVRKTSHTFLRHTTMFTVEGLEWVPQSGPILIAARHFHHLYDGCALLSVIPRQLHILLALDWIKPPWQRALLERACALLDWPIILRTERLTAFTPSERHAYSSSDLLRYLRRAISASIRLLHRGEVLVIFPEAYPNIDPIFTPKQSENDFLPFRPGFKRLVDLAARHGSVPVAIIPTGLYYKRFKRWHVTLRFGQPLFRDDFENTNQLIAAVEERVQALSAPALLETEEEAQQQ</sequence>
<evidence type="ECO:0000259" key="2">
    <source>
        <dbReference type="Pfam" id="PF01553"/>
    </source>
</evidence>
<dbReference type="SUPFAM" id="SSF69593">
    <property type="entry name" value="Glycerol-3-phosphate (1)-acyltransferase"/>
    <property type="match status" value="1"/>
</dbReference>
<protein>
    <recommendedName>
        <fullName evidence="2">Phospholipid/glycerol acyltransferase domain-containing protein</fullName>
    </recommendedName>
</protein>
<gene>
    <name evidence="3" type="ORF">EPA93_36215</name>
</gene>
<dbReference type="OrthoDB" id="9811293at2"/>
<dbReference type="InterPro" id="IPR002123">
    <property type="entry name" value="Plipid/glycerol_acylTrfase"/>
</dbReference>
<accession>A0A4P6JZ32</accession>
<evidence type="ECO:0000313" key="3">
    <source>
        <dbReference type="EMBL" id="QBD81128.1"/>
    </source>
</evidence>
<dbReference type="AlphaFoldDB" id="A0A4P6JZ32"/>
<dbReference type="Proteomes" id="UP000290365">
    <property type="component" value="Chromosome"/>
</dbReference>
<dbReference type="Pfam" id="PF01553">
    <property type="entry name" value="Acyltransferase"/>
    <property type="match status" value="1"/>
</dbReference>
<dbReference type="EMBL" id="CP035758">
    <property type="protein sequence ID" value="QBD81128.1"/>
    <property type="molecule type" value="Genomic_DNA"/>
</dbReference>
<feature type="transmembrane region" description="Helical" evidence="1">
    <location>
        <begin position="88"/>
        <end position="111"/>
    </location>
</feature>
<keyword evidence="4" id="KW-1185">Reference proteome</keyword>
<feature type="transmembrane region" description="Helical" evidence="1">
    <location>
        <begin position="45"/>
        <end position="68"/>
    </location>
</feature>
<dbReference type="RefSeq" id="WP_129892190.1">
    <property type="nucleotide sequence ID" value="NZ_CP035758.1"/>
</dbReference>
<proteinExistence type="predicted"/>
<reference evidence="3 4" key="1">
    <citation type="submission" date="2019-01" db="EMBL/GenBank/DDBJ databases">
        <title>Ktedonosporobacter rubrisoli SCAWS-G2.</title>
        <authorList>
            <person name="Huang Y."/>
            <person name="Yan B."/>
        </authorList>
    </citation>
    <scope>NUCLEOTIDE SEQUENCE [LARGE SCALE GENOMIC DNA]</scope>
    <source>
        <strain evidence="3 4">SCAWS-G2</strain>
    </source>
</reference>
<dbReference type="GO" id="GO:0016746">
    <property type="term" value="F:acyltransferase activity"/>
    <property type="evidence" value="ECO:0007669"/>
    <property type="project" value="InterPro"/>
</dbReference>
<keyword evidence="1" id="KW-1133">Transmembrane helix</keyword>
<dbReference type="KEGG" id="kbs:EPA93_36215"/>
<evidence type="ECO:0000313" key="4">
    <source>
        <dbReference type="Proteomes" id="UP000290365"/>
    </source>
</evidence>
<keyword evidence="1" id="KW-0472">Membrane</keyword>
<keyword evidence="1" id="KW-0812">Transmembrane</keyword>